<dbReference type="PRINTS" id="PR00080">
    <property type="entry name" value="SDRFAMILY"/>
</dbReference>
<dbReference type="Gene3D" id="3.40.50.720">
    <property type="entry name" value="NAD(P)-binding Rossmann-like Domain"/>
    <property type="match status" value="1"/>
</dbReference>
<dbReference type="InterPro" id="IPR020904">
    <property type="entry name" value="Sc_DH/Rdtase_CS"/>
</dbReference>
<dbReference type="AlphaFoldDB" id="A0A7U3VLB5"/>
<proteinExistence type="inferred from homology"/>
<sequence length="310" mass="31807">MTSPARVPAPAPASGAAPSAAPAAPVSGTSGAPGTWFVTGASRGLGLELVRQVLAQGGSVAATTRSAERLTAALGEGADTGRLLPLTVDLTEENQVADAVGRAVDRFGRLDVVVNNAGYGFLGAVEETGDKEVRDMLDVQVVGVWNVLRAALPVLRAQRGGRVVNVSSVLGLTAVPGWALYCAGKFALEGLTEALAAEVEEFGVKVTLVEPGYFRTSFLTPDSLALPAQTSAHYPAVRAMVEDHIRLQGHQLGDPVKGAAAIIRRAATDGPLRQILGSDAHAYATAKVEALRADLDATAADAPATDFPSA</sequence>
<reference evidence="6 7" key="3">
    <citation type="journal article" date="2011" name="Nat. Chem. Biol.">
        <title>Reveromycin A biosynthesis uses RevG and RevJ for stereospecific spiroacetal formation.</title>
        <authorList>
            <person name="Takahashi S."/>
            <person name="Toyoda A."/>
            <person name="Sekiyama Y."/>
            <person name="Takagi H."/>
            <person name="Nogawa T."/>
            <person name="Uramoto M."/>
            <person name="Suzuki R."/>
            <person name="Koshino H."/>
            <person name="Kumano T."/>
            <person name="Panthee S."/>
            <person name="Dairi T."/>
            <person name="Ishikawa J."/>
            <person name="Ikeda H."/>
            <person name="Sakaki Y."/>
            <person name="Osada H."/>
        </authorList>
    </citation>
    <scope>NUCLEOTIDE SEQUENCE [LARGE SCALE GENOMIC DNA]</scope>
    <source>
        <strain evidence="6 7">SN-593</strain>
    </source>
</reference>
<dbReference type="SMART" id="SM00822">
    <property type="entry name" value="PKS_KR"/>
    <property type="match status" value="1"/>
</dbReference>
<dbReference type="SUPFAM" id="SSF51735">
    <property type="entry name" value="NAD(P)-binding Rossmann-fold domains"/>
    <property type="match status" value="1"/>
</dbReference>
<evidence type="ECO:0000256" key="3">
    <source>
        <dbReference type="RuleBase" id="RU000363"/>
    </source>
</evidence>
<dbReference type="InterPro" id="IPR002347">
    <property type="entry name" value="SDR_fam"/>
</dbReference>
<dbReference type="PANTHER" id="PTHR43976">
    <property type="entry name" value="SHORT CHAIN DEHYDROGENASE"/>
    <property type="match status" value="1"/>
</dbReference>
<dbReference type="PRINTS" id="PR00081">
    <property type="entry name" value="GDHRDH"/>
</dbReference>
<dbReference type="GO" id="GO:0016491">
    <property type="term" value="F:oxidoreductase activity"/>
    <property type="evidence" value="ECO:0007669"/>
    <property type="project" value="UniProtKB-KW"/>
</dbReference>
<dbReference type="EMBL" id="AP018365">
    <property type="protein sequence ID" value="BBA95368.1"/>
    <property type="molecule type" value="Genomic_DNA"/>
</dbReference>
<evidence type="ECO:0000313" key="7">
    <source>
        <dbReference type="Proteomes" id="UP000595703"/>
    </source>
</evidence>
<dbReference type="CDD" id="cd05374">
    <property type="entry name" value="17beta-HSD-like_SDR_c"/>
    <property type="match status" value="1"/>
</dbReference>
<dbReference type="InterPro" id="IPR057326">
    <property type="entry name" value="KR_dom"/>
</dbReference>
<keyword evidence="7" id="KW-1185">Reference proteome</keyword>
<dbReference type="Pfam" id="PF00106">
    <property type="entry name" value="adh_short"/>
    <property type="match status" value="1"/>
</dbReference>
<keyword evidence="2" id="KW-0560">Oxidoreductase</keyword>
<protein>
    <submittedName>
        <fullName evidence="6">Putative short chain dehydrogenase/reductase</fullName>
    </submittedName>
</protein>
<dbReference type="RefSeq" id="WP_202231913.1">
    <property type="nucleotide sequence ID" value="NZ_AP018365.1"/>
</dbReference>
<dbReference type="PROSITE" id="PS00061">
    <property type="entry name" value="ADH_SHORT"/>
    <property type="match status" value="1"/>
</dbReference>
<comment type="similarity">
    <text evidence="1 3">Belongs to the short-chain dehydrogenases/reductases (SDR) family.</text>
</comment>
<name>A0A7U3VLB5_9ACTN</name>
<gene>
    <name evidence="6" type="ORF">RVR_198</name>
</gene>
<reference evidence="6 7" key="2">
    <citation type="journal article" date="2011" name="J. Antibiot.">
        <title>Furaquinocins I and J: novel polyketide isoprenoid hybrid compounds from Streptomyces reveromyceticus SN-593.</title>
        <authorList>
            <person name="Panthee S."/>
            <person name="Takahashi S."/>
            <person name="Takagi H."/>
            <person name="Nogawa T."/>
            <person name="Oowada E."/>
            <person name="Uramoto M."/>
            <person name="Osada H."/>
        </authorList>
    </citation>
    <scope>NUCLEOTIDE SEQUENCE [LARGE SCALE GENOMIC DNA]</scope>
    <source>
        <strain evidence="6 7">SN-593</strain>
    </source>
</reference>
<evidence type="ECO:0000256" key="2">
    <source>
        <dbReference type="ARBA" id="ARBA00023002"/>
    </source>
</evidence>
<evidence type="ECO:0000259" key="5">
    <source>
        <dbReference type="SMART" id="SM00822"/>
    </source>
</evidence>
<dbReference type="KEGG" id="arev:RVR_198"/>
<dbReference type="PANTHER" id="PTHR43976:SF16">
    <property type="entry name" value="SHORT-CHAIN DEHYDROGENASE_REDUCTASE FAMILY PROTEIN"/>
    <property type="match status" value="1"/>
</dbReference>
<feature type="domain" description="Ketoreductase" evidence="5">
    <location>
        <begin position="34"/>
        <end position="202"/>
    </location>
</feature>
<dbReference type="InterPro" id="IPR036291">
    <property type="entry name" value="NAD(P)-bd_dom_sf"/>
</dbReference>
<accession>A0A7U3VLB5</accession>
<dbReference type="InterPro" id="IPR051911">
    <property type="entry name" value="SDR_oxidoreductase"/>
</dbReference>
<dbReference type="Proteomes" id="UP000595703">
    <property type="component" value="Chromosome"/>
</dbReference>
<reference evidence="6 7" key="1">
    <citation type="journal article" date="2010" name="J. Bacteriol.">
        <title>Biochemical characterization of a novel indole prenyltransferase from Streptomyces sp. SN-593.</title>
        <authorList>
            <person name="Takahashi S."/>
            <person name="Takagi H."/>
            <person name="Toyoda A."/>
            <person name="Uramoto M."/>
            <person name="Nogawa T."/>
            <person name="Ueki M."/>
            <person name="Sakaki Y."/>
            <person name="Osada H."/>
        </authorList>
    </citation>
    <scope>NUCLEOTIDE SEQUENCE [LARGE SCALE GENOMIC DNA]</scope>
    <source>
        <strain evidence="6 7">SN-593</strain>
    </source>
</reference>
<evidence type="ECO:0000256" key="1">
    <source>
        <dbReference type="ARBA" id="ARBA00006484"/>
    </source>
</evidence>
<evidence type="ECO:0000256" key="4">
    <source>
        <dbReference type="SAM" id="MobiDB-lite"/>
    </source>
</evidence>
<evidence type="ECO:0000313" key="6">
    <source>
        <dbReference type="EMBL" id="BBA95368.1"/>
    </source>
</evidence>
<feature type="region of interest" description="Disordered" evidence="4">
    <location>
        <begin position="1"/>
        <end position="29"/>
    </location>
</feature>
<reference evidence="6 7" key="4">
    <citation type="journal article" date="2020" name="Sci. Rep.">
        <title>beta-carboline chemical signals induce reveromycin production through a LuxR family regulator in Streptomyces sp. SN-593.</title>
        <authorList>
            <person name="Panthee S."/>
            <person name="Kito N."/>
            <person name="Hayashi T."/>
            <person name="Shimizu T."/>
            <person name="Ishikawa J."/>
            <person name="Hamamoto H."/>
            <person name="Osada H."/>
            <person name="Takahashi S."/>
        </authorList>
    </citation>
    <scope>NUCLEOTIDE SEQUENCE [LARGE SCALE GENOMIC DNA]</scope>
    <source>
        <strain evidence="6 7">SN-593</strain>
    </source>
</reference>
<organism evidence="6 7">
    <name type="scientific">Actinacidiphila reveromycinica</name>
    <dbReference type="NCBI Taxonomy" id="659352"/>
    <lineage>
        <taxon>Bacteria</taxon>
        <taxon>Bacillati</taxon>
        <taxon>Actinomycetota</taxon>
        <taxon>Actinomycetes</taxon>
        <taxon>Kitasatosporales</taxon>
        <taxon>Streptomycetaceae</taxon>
        <taxon>Actinacidiphila</taxon>
    </lineage>
</organism>